<dbReference type="PROSITE" id="PS00455">
    <property type="entry name" value="AMP_BINDING"/>
    <property type="match status" value="1"/>
</dbReference>
<name>A0A1Q2HYM4_9CORY</name>
<dbReference type="SUPFAM" id="SSF56801">
    <property type="entry name" value="Acetyl-CoA synthetase-like"/>
    <property type="match status" value="1"/>
</dbReference>
<gene>
    <name evidence="5" type="primary">tycC</name>
    <name evidence="5" type="ORF">CGLAU_10015</name>
</gene>
<dbReference type="Gene3D" id="3.40.50.1820">
    <property type="entry name" value="alpha/beta hydrolase"/>
    <property type="match status" value="1"/>
</dbReference>
<dbReference type="PROSITE" id="PS00012">
    <property type="entry name" value="PHOSPHOPANTETHEINE"/>
    <property type="match status" value="1"/>
</dbReference>
<dbReference type="EMBL" id="CP019688">
    <property type="protein sequence ID" value="AQQ15951.1"/>
    <property type="molecule type" value="Genomic_DNA"/>
</dbReference>
<keyword evidence="6" id="KW-1185">Reference proteome</keyword>
<dbReference type="Gene3D" id="3.30.300.30">
    <property type="match status" value="2"/>
</dbReference>
<dbReference type="PANTHER" id="PTHR45527:SF1">
    <property type="entry name" value="FATTY ACID SYNTHASE"/>
    <property type="match status" value="1"/>
</dbReference>
<feature type="domain" description="Carrier" evidence="4">
    <location>
        <begin position="910"/>
        <end position="985"/>
    </location>
</feature>
<evidence type="ECO:0000259" key="4">
    <source>
        <dbReference type="PROSITE" id="PS50075"/>
    </source>
</evidence>
<organism evidence="5 6">
    <name type="scientific">Corynebacterium glaucum</name>
    <dbReference type="NCBI Taxonomy" id="187491"/>
    <lineage>
        <taxon>Bacteria</taxon>
        <taxon>Bacillati</taxon>
        <taxon>Actinomycetota</taxon>
        <taxon>Actinomycetes</taxon>
        <taxon>Mycobacteriales</taxon>
        <taxon>Corynebacteriaceae</taxon>
        <taxon>Corynebacterium</taxon>
    </lineage>
</organism>
<dbReference type="PROSITE" id="PS50075">
    <property type="entry name" value="CARRIER"/>
    <property type="match status" value="1"/>
</dbReference>
<protein>
    <submittedName>
        <fullName evidence="5">Tyrocidine synthase 3</fullName>
    </submittedName>
</protein>
<dbReference type="InterPro" id="IPR001031">
    <property type="entry name" value="Thioesterase"/>
</dbReference>
<dbReference type="Pfam" id="PF00501">
    <property type="entry name" value="AMP-binding"/>
    <property type="match status" value="1"/>
</dbReference>
<dbReference type="InterPro" id="IPR036736">
    <property type="entry name" value="ACP-like_sf"/>
</dbReference>
<evidence type="ECO:0000313" key="6">
    <source>
        <dbReference type="Proteomes" id="UP000217209"/>
    </source>
</evidence>
<keyword evidence="2" id="KW-0596">Phosphopantetheine</keyword>
<keyword evidence="3" id="KW-0597">Phosphoprotein</keyword>
<dbReference type="InterPro" id="IPR009081">
    <property type="entry name" value="PP-bd_ACP"/>
</dbReference>
<evidence type="ECO:0000256" key="1">
    <source>
        <dbReference type="ARBA" id="ARBA00001957"/>
    </source>
</evidence>
<dbReference type="Gene3D" id="3.40.50.12780">
    <property type="entry name" value="N-terminal domain of ligase-like"/>
    <property type="match status" value="1"/>
</dbReference>
<dbReference type="InterPro" id="IPR000873">
    <property type="entry name" value="AMP-dep_synth/lig_dom"/>
</dbReference>
<dbReference type="GO" id="GO:0031177">
    <property type="term" value="F:phosphopantetheine binding"/>
    <property type="evidence" value="ECO:0007669"/>
    <property type="project" value="TreeGrafter"/>
</dbReference>
<comment type="cofactor">
    <cofactor evidence="1">
        <name>pantetheine 4'-phosphate</name>
        <dbReference type="ChEBI" id="CHEBI:47942"/>
    </cofactor>
</comment>
<dbReference type="GO" id="GO:0044550">
    <property type="term" value="P:secondary metabolite biosynthetic process"/>
    <property type="evidence" value="ECO:0007669"/>
    <property type="project" value="TreeGrafter"/>
</dbReference>
<dbReference type="InterPro" id="IPR029058">
    <property type="entry name" value="AB_hydrolase_fold"/>
</dbReference>
<dbReference type="Pfam" id="PF00975">
    <property type="entry name" value="Thioesterase"/>
    <property type="match status" value="1"/>
</dbReference>
<dbReference type="Proteomes" id="UP000217209">
    <property type="component" value="Chromosome"/>
</dbReference>
<dbReference type="GO" id="GO:0005737">
    <property type="term" value="C:cytoplasm"/>
    <property type="evidence" value="ECO:0007669"/>
    <property type="project" value="TreeGrafter"/>
</dbReference>
<dbReference type="Pfam" id="PF00550">
    <property type="entry name" value="PP-binding"/>
    <property type="match status" value="1"/>
</dbReference>
<dbReference type="SUPFAM" id="SSF53474">
    <property type="entry name" value="alpha/beta-Hydrolases"/>
    <property type="match status" value="1"/>
</dbReference>
<dbReference type="AlphaFoldDB" id="A0A1Q2HYM4"/>
<reference evidence="5 6" key="1">
    <citation type="submission" date="2016-12" db="EMBL/GenBank/DDBJ databases">
        <authorList>
            <person name="Song W.-J."/>
            <person name="Kurnit D.M."/>
        </authorList>
    </citation>
    <scope>NUCLEOTIDE SEQUENCE [LARGE SCALE GENOMIC DNA]</scope>
    <source>
        <strain evidence="5 6">DSM 30827</strain>
    </source>
</reference>
<sequence length="1268" mass="138518">MNSPSNSNCAGSSAEVHAVFSEASKNASPVAIIGQPGPHISMIALEALARESTYIPIDSQYPVERIRYILEDSTTRTAIIDSSADAKALGEIEGLQLVRLPLELEERLTQGFDTPTEEWPVVSLEWNGHKTAYLIYTSGSTGNPKGIAISRRNLSCQMRWLRSEGFLDPSTRILQKTPIGFDAAQWEILAPINGAIPVPSPHGAFRDPHTIVQAISDYAVNTLQAVPTLLQAIADIGGFAASPSLQKVFSGGEALSWNLVDEIRSQLPSAEIVNLYGPSECTINSSAFRFGPEMIAPTDRSSTVPLGAPAADSVFYIDVGGGIRQPTPGIEGELIICGELVGMGYVNNSEETRKKFLTVNGLPSYRSGDLVRCGDDAQLRFLGRIDNQIKLRGNRIELDEINNQYLQHPWVSKAECVVVGGGEDVPQRLEAFLQLSSNAAPLMDGRGGGVHHLSKNSRLQVKAQLSNLGVRTDLGTEVESLINEAPNELVEQLEQLAFCRKSYRTFEGDKFSLEDLVQMVRVAKQESDPLHLGIGLDRDLVDAAPLASILWGISAFKDERRLLPKYGYASPGALYSIQAYVSFGKDSPHYGQTWYFDPVEKGFKWVQDDHSPSSVTRVHLVSHEAAIRSVYEKNVREVQYFELGHLLGLLDDIFENSRYCAVFSDSPPDYVDCGKLPQDLYLGSLEIVSISSSELPDSYCHAPEVFISVDDRVSGLSRGTYAENAGQFTKISDAFVEVSDVIAINQSVYRTSSFGVGLYFLDSELDLKRQYVSLGAALHRLQSHCEAFGFMSSGYSSFSGSPLPAAIKATEILKIESESKEISFYFAVGGPISKSQRLHRGMNEDQVHMEGPAEIVTREIRDQVPSYMVPDQVTVLPALPTTPNGKVDRTALMAISEQRATSLRSSSGRAPEGEVERAIARSWGQILKCEGIKATDNFFDLGGNSVRVMMLVSSLKTVFGESVTPQLIFANPVLEELASVIKNPITQSRAIKLREMDPGGGQAQSSGRVSSLMWPGLGGLPLNLSHLADNLSAGGEIIGIQAQGINERESPVASIEQVAEQDCEFAPGEGVLHLIGYSFGCRTALTSAALLEAQGRRVDSLTLLCPGNPTLSTDGHLLIPQTGERDSSVDNPEFVGMLLSVFNHPLDPHDFQKVTATAKSLDDVVEFIQKKNHAIDPDQIERIVRLVCTQYEFDYSFEEMEAYHVSCPILLVKAKGDKYSSVDEILERNILDITTIGFDADHYEILKPPHVKELGAIISDFQSNAIHV</sequence>
<proteinExistence type="predicted"/>
<evidence type="ECO:0000313" key="5">
    <source>
        <dbReference type="EMBL" id="AQQ15951.1"/>
    </source>
</evidence>
<dbReference type="GO" id="GO:0043041">
    <property type="term" value="P:amino acid activation for nonribosomal peptide biosynthetic process"/>
    <property type="evidence" value="ECO:0007669"/>
    <property type="project" value="TreeGrafter"/>
</dbReference>
<evidence type="ECO:0000256" key="3">
    <source>
        <dbReference type="ARBA" id="ARBA00022553"/>
    </source>
</evidence>
<dbReference type="InterPro" id="IPR006162">
    <property type="entry name" value="Ppantetheine_attach_site"/>
</dbReference>
<dbReference type="InterPro" id="IPR042099">
    <property type="entry name" value="ANL_N_sf"/>
</dbReference>
<dbReference type="InterPro" id="IPR045851">
    <property type="entry name" value="AMP-bd_C_sf"/>
</dbReference>
<dbReference type="InterPro" id="IPR020845">
    <property type="entry name" value="AMP-binding_CS"/>
</dbReference>
<accession>A0A1Q2HYM4</accession>
<dbReference type="PANTHER" id="PTHR45527">
    <property type="entry name" value="NONRIBOSOMAL PEPTIDE SYNTHETASE"/>
    <property type="match status" value="1"/>
</dbReference>
<dbReference type="KEGG" id="cgv:CGLAU_10015"/>
<dbReference type="SUPFAM" id="SSF47336">
    <property type="entry name" value="ACP-like"/>
    <property type="match status" value="1"/>
</dbReference>
<dbReference type="Gene3D" id="1.10.1200.10">
    <property type="entry name" value="ACP-like"/>
    <property type="match status" value="1"/>
</dbReference>
<evidence type="ECO:0000256" key="2">
    <source>
        <dbReference type="ARBA" id="ARBA00022450"/>
    </source>
</evidence>